<evidence type="ECO:0000313" key="2">
    <source>
        <dbReference type="Proteomes" id="UP001206128"/>
    </source>
</evidence>
<dbReference type="EMBL" id="JAMTCK010000011">
    <property type="protein sequence ID" value="MCP2167721.1"/>
    <property type="molecule type" value="Genomic_DNA"/>
</dbReference>
<keyword evidence="2" id="KW-1185">Reference proteome</keyword>
<name>A0AAE3KGX3_9PSEU</name>
<sequence length="53" mass="5615">MTRTRSATARTDLTGVTGIRTAEQGAAIAIRLATLPDDGRTGQLFDDNGVVPW</sequence>
<dbReference type="AlphaFoldDB" id="A0AAE3KGX3"/>
<organism evidence="1 2">
    <name type="scientific">Goodfellowiella coeruleoviolacea</name>
    <dbReference type="NCBI Taxonomy" id="334858"/>
    <lineage>
        <taxon>Bacteria</taxon>
        <taxon>Bacillati</taxon>
        <taxon>Actinomycetota</taxon>
        <taxon>Actinomycetes</taxon>
        <taxon>Pseudonocardiales</taxon>
        <taxon>Pseudonocardiaceae</taxon>
        <taxon>Goodfellowiella</taxon>
    </lineage>
</organism>
<protein>
    <recommendedName>
        <fullName evidence="3">Short-chain dehydrogenase</fullName>
    </recommendedName>
</protein>
<evidence type="ECO:0000313" key="1">
    <source>
        <dbReference type="EMBL" id="MCP2167721.1"/>
    </source>
</evidence>
<accession>A0AAE3KGX3</accession>
<gene>
    <name evidence="1" type="ORF">LX83_004594</name>
</gene>
<proteinExistence type="predicted"/>
<comment type="caution">
    <text evidence="1">The sequence shown here is derived from an EMBL/GenBank/DDBJ whole genome shotgun (WGS) entry which is preliminary data.</text>
</comment>
<dbReference type="Proteomes" id="UP001206128">
    <property type="component" value="Unassembled WGS sequence"/>
</dbReference>
<evidence type="ECO:0008006" key="3">
    <source>
        <dbReference type="Google" id="ProtNLM"/>
    </source>
</evidence>
<reference evidence="1" key="1">
    <citation type="submission" date="2022-06" db="EMBL/GenBank/DDBJ databases">
        <title>Genomic Encyclopedia of Archaeal and Bacterial Type Strains, Phase II (KMG-II): from individual species to whole genera.</title>
        <authorList>
            <person name="Goeker M."/>
        </authorList>
    </citation>
    <scope>NUCLEOTIDE SEQUENCE</scope>
    <source>
        <strain evidence="1">DSM 43935</strain>
    </source>
</reference>
<dbReference type="Gene3D" id="3.40.50.720">
    <property type="entry name" value="NAD(P)-binding Rossmann-like Domain"/>
    <property type="match status" value="1"/>
</dbReference>